<feature type="region of interest" description="Disordered" evidence="1">
    <location>
        <begin position="68"/>
        <end position="94"/>
    </location>
</feature>
<feature type="non-terminal residue" evidence="2">
    <location>
        <position position="1"/>
    </location>
</feature>
<feature type="compositionally biased region" description="Polar residues" evidence="1">
    <location>
        <begin position="68"/>
        <end position="85"/>
    </location>
</feature>
<reference evidence="2 3" key="1">
    <citation type="journal article" date="2015" name="Nature">
        <title>rRNA introns, odd ribosomes, and small enigmatic genomes across a large radiation of phyla.</title>
        <authorList>
            <person name="Brown C.T."/>
            <person name="Hug L.A."/>
            <person name="Thomas B.C."/>
            <person name="Sharon I."/>
            <person name="Castelle C.J."/>
            <person name="Singh A."/>
            <person name="Wilkins M.J."/>
            <person name="Williams K.H."/>
            <person name="Banfield J.F."/>
        </authorList>
    </citation>
    <scope>NUCLEOTIDE SEQUENCE [LARGE SCALE GENOMIC DNA]</scope>
</reference>
<accession>A0A0G0T6A6</accession>
<proteinExistence type="predicted"/>
<dbReference type="EMBL" id="LBZL01000010">
    <property type="protein sequence ID" value="KKR70236.1"/>
    <property type="molecule type" value="Genomic_DNA"/>
</dbReference>
<evidence type="ECO:0000313" key="3">
    <source>
        <dbReference type="Proteomes" id="UP000034452"/>
    </source>
</evidence>
<dbReference type="AlphaFoldDB" id="A0A0G0T6A6"/>
<protein>
    <submittedName>
        <fullName evidence="2">Uncharacterized protein</fullName>
    </submittedName>
</protein>
<evidence type="ECO:0000313" key="2">
    <source>
        <dbReference type="EMBL" id="KKR70236.1"/>
    </source>
</evidence>
<gene>
    <name evidence="2" type="ORF">UU13_C0010G0001</name>
</gene>
<sequence>NPPDIVGPYLYFIQANKSSTGETVSDTFTVTVNDITPGAMFGTLVAPSCAIPLGGSSCNTSLTWTTTNPEGTSKVTSNTPSANTEVGSGNSGSGVSANVPYSSRTFFLNNNGKSLVPTSESPSGSGVVATASCVFGTSWDGSINQCKIIPTPDYWTWGPCGLDCIQTAICNDGPDADTNLNCLACVEVFGITCSRGIPQQACTGNSCPVGGNGVCGPVNETCVAGDPSEGLLDTIFQWNWTCTLSGIPTPCSKPKPKPIFIED</sequence>
<name>A0A0G0T6A6_9BACT</name>
<dbReference type="Proteomes" id="UP000034452">
    <property type="component" value="Unassembled WGS sequence"/>
</dbReference>
<organism evidence="2 3">
    <name type="scientific">Candidatus Nomurabacteria bacterium GW2011_GWB1_40_7</name>
    <dbReference type="NCBI Taxonomy" id="1618744"/>
    <lineage>
        <taxon>Bacteria</taxon>
        <taxon>Candidatus Nomuraibacteriota</taxon>
    </lineage>
</organism>
<comment type="caution">
    <text evidence="2">The sequence shown here is derived from an EMBL/GenBank/DDBJ whole genome shotgun (WGS) entry which is preliminary data.</text>
</comment>
<evidence type="ECO:0000256" key="1">
    <source>
        <dbReference type="SAM" id="MobiDB-lite"/>
    </source>
</evidence>